<keyword evidence="1" id="KW-0732">Signal</keyword>
<dbReference type="AlphaFoldDB" id="A0A4Y8LWD4"/>
<feature type="signal peptide" evidence="1">
    <location>
        <begin position="1"/>
        <end position="28"/>
    </location>
</feature>
<proteinExistence type="predicted"/>
<organism evidence="2 3">
    <name type="scientific">Cohnella luojiensis</name>
    <dbReference type="NCBI Taxonomy" id="652876"/>
    <lineage>
        <taxon>Bacteria</taxon>
        <taxon>Bacillati</taxon>
        <taxon>Bacillota</taxon>
        <taxon>Bacilli</taxon>
        <taxon>Bacillales</taxon>
        <taxon>Paenibacillaceae</taxon>
        <taxon>Cohnella</taxon>
    </lineage>
</organism>
<feature type="chain" id="PRO_5039114269" description="Sporulation protein" evidence="1">
    <location>
        <begin position="29"/>
        <end position="134"/>
    </location>
</feature>
<gene>
    <name evidence="2" type="ORF">E2980_12090</name>
</gene>
<evidence type="ECO:0000256" key="1">
    <source>
        <dbReference type="SAM" id="SignalP"/>
    </source>
</evidence>
<dbReference type="PROSITE" id="PS51257">
    <property type="entry name" value="PROKAR_LIPOPROTEIN"/>
    <property type="match status" value="1"/>
</dbReference>
<evidence type="ECO:0000313" key="2">
    <source>
        <dbReference type="EMBL" id="TFE26070.1"/>
    </source>
</evidence>
<evidence type="ECO:0000313" key="3">
    <source>
        <dbReference type="Proteomes" id="UP000297900"/>
    </source>
</evidence>
<name>A0A4Y8LWD4_9BACL</name>
<sequence length="134" mass="14584">MRKHWKAMGFTFALLSAVVLITGCGNNAGTNANGVRPQGYSDDGYLGMTNNRPRLPGHHAVTNYGVDNVSMREAIENVPGVADSNITFTGADAYVTIKLEPGLLAREIPTVEQQAATVLRFNYPRYTIHVTSMK</sequence>
<protein>
    <recommendedName>
        <fullName evidence="4">Sporulation protein</fullName>
    </recommendedName>
</protein>
<dbReference type="OrthoDB" id="2679017at2"/>
<accession>A0A4Y8LWD4</accession>
<reference evidence="2 3" key="1">
    <citation type="submission" date="2019-03" db="EMBL/GenBank/DDBJ databases">
        <title>Cohnella endophytica sp. nov., a novel endophytic bacterium isolated from bark of Sonneratia apetala.</title>
        <authorList>
            <person name="Tuo L."/>
        </authorList>
    </citation>
    <scope>NUCLEOTIDE SEQUENCE [LARGE SCALE GENOMIC DNA]</scope>
    <source>
        <strain evidence="2 3">CCTCC AB 208254</strain>
    </source>
</reference>
<comment type="caution">
    <text evidence="2">The sequence shown here is derived from an EMBL/GenBank/DDBJ whole genome shotgun (WGS) entry which is preliminary data.</text>
</comment>
<dbReference type="RefSeq" id="WP_135152450.1">
    <property type="nucleotide sequence ID" value="NZ_SOMN01000015.1"/>
</dbReference>
<keyword evidence="3" id="KW-1185">Reference proteome</keyword>
<dbReference type="EMBL" id="SOMN01000015">
    <property type="protein sequence ID" value="TFE26070.1"/>
    <property type="molecule type" value="Genomic_DNA"/>
</dbReference>
<evidence type="ECO:0008006" key="4">
    <source>
        <dbReference type="Google" id="ProtNLM"/>
    </source>
</evidence>
<dbReference type="Proteomes" id="UP000297900">
    <property type="component" value="Unassembled WGS sequence"/>
</dbReference>